<dbReference type="RefSeq" id="WP_114132104.1">
    <property type="nucleotide sequence ID" value="NZ_CP068436.1"/>
</dbReference>
<gene>
    <name evidence="3" type="ORF">DDK22_11720</name>
</gene>
<dbReference type="AlphaFoldDB" id="A0A367PM54"/>
<dbReference type="PROSITE" id="PS50914">
    <property type="entry name" value="BON"/>
    <property type="match status" value="3"/>
</dbReference>
<evidence type="ECO:0000313" key="3">
    <source>
        <dbReference type="EMBL" id="RCJ08297.1"/>
    </source>
</evidence>
<name>A0A367PM54_CUPNE</name>
<dbReference type="Pfam" id="PF04972">
    <property type="entry name" value="BON"/>
    <property type="match status" value="3"/>
</dbReference>
<evidence type="ECO:0000256" key="1">
    <source>
        <dbReference type="ARBA" id="ARBA00022729"/>
    </source>
</evidence>
<reference evidence="3 4" key="1">
    <citation type="submission" date="2018-04" db="EMBL/GenBank/DDBJ databases">
        <title>Cupriavidus necator CR12 genome sequencing and assembly.</title>
        <authorList>
            <person name="Ben Fekih I."/>
            <person name="Mazhar H.S."/>
            <person name="Bello S.K."/>
            <person name="Rensing C."/>
        </authorList>
    </citation>
    <scope>NUCLEOTIDE SEQUENCE [LARGE SCALE GENOMIC DNA]</scope>
    <source>
        <strain evidence="3 4">CR12</strain>
    </source>
</reference>
<evidence type="ECO:0000313" key="4">
    <source>
        <dbReference type="Proteomes" id="UP000253501"/>
    </source>
</evidence>
<accession>A0A367PM54</accession>
<proteinExistence type="predicted"/>
<protein>
    <submittedName>
        <fullName evidence="3">BON domain-containing protein</fullName>
    </submittedName>
</protein>
<dbReference type="PANTHER" id="PTHR34606">
    <property type="entry name" value="BON DOMAIN-CONTAINING PROTEIN"/>
    <property type="match status" value="1"/>
</dbReference>
<comment type="caution">
    <text evidence="3">The sequence shown here is derived from an EMBL/GenBank/DDBJ whole genome shotgun (WGS) entry which is preliminary data.</text>
</comment>
<evidence type="ECO:0000259" key="2">
    <source>
        <dbReference type="PROSITE" id="PS50914"/>
    </source>
</evidence>
<dbReference type="Gene3D" id="3.30.1340.30">
    <property type="match status" value="3"/>
</dbReference>
<dbReference type="Proteomes" id="UP000253501">
    <property type="component" value="Unassembled WGS sequence"/>
</dbReference>
<sequence length="215" mass="23506">MKTDHQIQKDVAEELDWDPAIDAASIGIEVHEGIVTLNGHMSSYAEKLAAERATERVSGVRAVVVKLDVHPPGAFLDEAIAEAAHEALQWHVHVPSDVIKVRVERGWVTLSGNVDWGYQKNLAERTVSQLRGVIGVVNNIRMNEKTAPPDVEDRIEEALRRHAVREAHHISVKVENGTATLSGHVDSLADRRAAIGAVWSAPGISAVIDQLETRP</sequence>
<feature type="domain" description="BON" evidence="2">
    <location>
        <begin position="3"/>
        <end position="71"/>
    </location>
</feature>
<dbReference type="InterPro" id="IPR014004">
    <property type="entry name" value="Transpt-assoc_nodulatn_dom_bac"/>
</dbReference>
<dbReference type="EMBL" id="QDHA01000026">
    <property type="protein sequence ID" value="RCJ08297.1"/>
    <property type="molecule type" value="Genomic_DNA"/>
</dbReference>
<feature type="domain" description="BON" evidence="2">
    <location>
        <begin position="147"/>
        <end position="215"/>
    </location>
</feature>
<organism evidence="3 4">
    <name type="scientific">Cupriavidus necator</name>
    <name type="common">Alcaligenes eutrophus</name>
    <name type="synonym">Ralstonia eutropha</name>
    <dbReference type="NCBI Taxonomy" id="106590"/>
    <lineage>
        <taxon>Bacteria</taxon>
        <taxon>Pseudomonadati</taxon>
        <taxon>Pseudomonadota</taxon>
        <taxon>Betaproteobacteria</taxon>
        <taxon>Burkholderiales</taxon>
        <taxon>Burkholderiaceae</taxon>
        <taxon>Cupriavidus</taxon>
    </lineage>
</organism>
<feature type="domain" description="BON" evidence="2">
    <location>
        <begin position="76"/>
        <end position="144"/>
    </location>
</feature>
<dbReference type="PANTHER" id="PTHR34606:SF4">
    <property type="entry name" value="OUTER MEMBRANE LIPOPROTEIN DOLP"/>
    <property type="match status" value="1"/>
</dbReference>
<dbReference type="InterPro" id="IPR007055">
    <property type="entry name" value="BON_dom"/>
</dbReference>
<dbReference type="InterPro" id="IPR051686">
    <property type="entry name" value="Lipoprotein_DolP"/>
</dbReference>
<dbReference type="SMART" id="SM00749">
    <property type="entry name" value="BON"/>
    <property type="match status" value="3"/>
</dbReference>
<keyword evidence="1" id="KW-0732">Signal</keyword>